<reference evidence="2 3" key="1">
    <citation type="submission" date="2019-04" db="EMBL/GenBank/DDBJ databases">
        <title>Friends and foes A comparative genomics study of 23 Aspergillus species from section Flavi.</title>
        <authorList>
            <consortium name="DOE Joint Genome Institute"/>
            <person name="Kjaerbolling I."/>
            <person name="Vesth T."/>
            <person name="Frisvad J.C."/>
            <person name="Nybo J.L."/>
            <person name="Theobald S."/>
            <person name="Kildgaard S."/>
            <person name="Isbrandt T."/>
            <person name="Kuo A."/>
            <person name="Sato A."/>
            <person name="Lyhne E.K."/>
            <person name="Kogle M.E."/>
            <person name="Wiebenga A."/>
            <person name="Kun R.S."/>
            <person name="Lubbers R.J."/>
            <person name="Makela M.R."/>
            <person name="Barry K."/>
            <person name="Chovatia M."/>
            <person name="Clum A."/>
            <person name="Daum C."/>
            <person name="Haridas S."/>
            <person name="He G."/>
            <person name="LaButti K."/>
            <person name="Lipzen A."/>
            <person name="Mondo S."/>
            <person name="Riley R."/>
            <person name="Salamov A."/>
            <person name="Simmons B.A."/>
            <person name="Magnuson J.K."/>
            <person name="Henrissat B."/>
            <person name="Mortensen U.H."/>
            <person name="Larsen T.O."/>
            <person name="Devries R.P."/>
            <person name="Grigoriev I.V."/>
            <person name="Machida M."/>
            <person name="Baker S.E."/>
            <person name="Andersen M.R."/>
        </authorList>
    </citation>
    <scope>NUCLEOTIDE SEQUENCE [LARGE SCALE GENOMIC DNA]</scope>
    <source>
        <strain evidence="2 3">CBS 117626</strain>
    </source>
</reference>
<accession>A0A5N6UZ47</accession>
<sequence length="114" mass="12626">MLSSRLRNLSTPSVPAPELPEDLNININESPEDEFGASGRNPSQIIMVPWYPSLDDKHSDENATNPTEKDNQAGQVNEGRKLFAHYLWSAAIVVAEGVEDAYLNHAESPQPKKK</sequence>
<gene>
    <name evidence="2" type="ORF">BDV40DRAFT_298905</name>
</gene>
<protein>
    <submittedName>
        <fullName evidence="2">Uncharacterized protein</fullName>
    </submittedName>
</protein>
<proteinExistence type="predicted"/>
<feature type="compositionally biased region" description="Basic and acidic residues" evidence="1">
    <location>
        <begin position="54"/>
        <end position="71"/>
    </location>
</feature>
<dbReference type="EMBL" id="ML738612">
    <property type="protein sequence ID" value="KAE8163969.1"/>
    <property type="molecule type" value="Genomic_DNA"/>
</dbReference>
<evidence type="ECO:0000313" key="2">
    <source>
        <dbReference type="EMBL" id="KAE8163969.1"/>
    </source>
</evidence>
<feature type="region of interest" description="Disordered" evidence="1">
    <location>
        <begin position="1"/>
        <end position="76"/>
    </location>
</feature>
<dbReference type="AlphaFoldDB" id="A0A5N6UZ47"/>
<evidence type="ECO:0000313" key="3">
    <source>
        <dbReference type="Proteomes" id="UP000326950"/>
    </source>
</evidence>
<keyword evidence="3" id="KW-1185">Reference proteome</keyword>
<evidence type="ECO:0000256" key="1">
    <source>
        <dbReference type="SAM" id="MobiDB-lite"/>
    </source>
</evidence>
<name>A0A5N6UZ47_ASPTM</name>
<organism evidence="2 3">
    <name type="scientific">Aspergillus tamarii</name>
    <dbReference type="NCBI Taxonomy" id="41984"/>
    <lineage>
        <taxon>Eukaryota</taxon>
        <taxon>Fungi</taxon>
        <taxon>Dikarya</taxon>
        <taxon>Ascomycota</taxon>
        <taxon>Pezizomycotina</taxon>
        <taxon>Eurotiomycetes</taxon>
        <taxon>Eurotiomycetidae</taxon>
        <taxon>Eurotiales</taxon>
        <taxon>Aspergillaceae</taxon>
        <taxon>Aspergillus</taxon>
        <taxon>Aspergillus subgen. Circumdati</taxon>
    </lineage>
</organism>
<feature type="compositionally biased region" description="Polar residues" evidence="1">
    <location>
        <begin position="1"/>
        <end position="13"/>
    </location>
</feature>
<dbReference type="Proteomes" id="UP000326950">
    <property type="component" value="Unassembled WGS sequence"/>
</dbReference>